<reference evidence="6 7" key="1">
    <citation type="submission" date="2014-04" db="EMBL/GenBank/DDBJ databases">
        <title>Marinobacterium kochiensis sp. nov., isolated from sediment sample collected from Kochi backwaters in Kerala, India.</title>
        <authorList>
            <person name="Singh A."/>
            <person name="Pinnaka A.K."/>
        </authorList>
    </citation>
    <scope>NUCLEOTIDE SEQUENCE [LARGE SCALE GENOMIC DNA]</scope>
    <source>
        <strain evidence="6 7">AK27</strain>
    </source>
</reference>
<evidence type="ECO:0000256" key="4">
    <source>
        <dbReference type="PROSITE-ProRule" id="PRU00335"/>
    </source>
</evidence>
<dbReference type="Proteomes" id="UP000028252">
    <property type="component" value="Unassembled WGS sequence"/>
</dbReference>
<evidence type="ECO:0000256" key="1">
    <source>
        <dbReference type="ARBA" id="ARBA00023015"/>
    </source>
</evidence>
<dbReference type="FunFam" id="1.10.10.60:FF:000141">
    <property type="entry name" value="TetR family transcriptional regulator"/>
    <property type="match status" value="1"/>
</dbReference>
<evidence type="ECO:0000259" key="5">
    <source>
        <dbReference type="PROSITE" id="PS50977"/>
    </source>
</evidence>
<name>A0A081FWW1_9GAMM</name>
<dbReference type="STRING" id="1232683.ADIMK_2540"/>
<dbReference type="OrthoDB" id="8535430at2"/>
<dbReference type="PANTHER" id="PTHR30055:SF146">
    <property type="entry name" value="HTH-TYPE TRANSCRIPTIONAL DUAL REGULATOR CECR"/>
    <property type="match status" value="1"/>
</dbReference>
<dbReference type="InterPro" id="IPR001647">
    <property type="entry name" value="HTH_TetR"/>
</dbReference>
<evidence type="ECO:0000256" key="2">
    <source>
        <dbReference type="ARBA" id="ARBA00023125"/>
    </source>
</evidence>
<dbReference type="GO" id="GO:0003700">
    <property type="term" value="F:DNA-binding transcription factor activity"/>
    <property type="evidence" value="ECO:0007669"/>
    <property type="project" value="TreeGrafter"/>
</dbReference>
<dbReference type="GO" id="GO:0000976">
    <property type="term" value="F:transcription cis-regulatory region binding"/>
    <property type="evidence" value="ECO:0007669"/>
    <property type="project" value="TreeGrafter"/>
</dbReference>
<dbReference type="Gene3D" id="1.10.10.60">
    <property type="entry name" value="Homeodomain-like"/>
    <property type="match status" value="1"/>
</dbReference>
<feature type="domain" description="HTH tetR-type" evidence="5">
    <location>
        <begin position="19"/>
        <end position="79"/>
    </location>
</feature>
<keyword evidence="2 4" id="KW-0238">DNA-binding</keyword>
<dbReference type="PROSITE" id="PS50977">
    <property type="entry name" value="HTH_TETR_2"/>
    <property type="match status" value="1"/>
</dbReference>
<dbReference type="PRINTS" id="PR00455">
    <property type="entry name" value="HTHTETR"/>
</dbReference>
<gene>
    <name evidence="6" type="ORF">ADIMK_2540</name>
</gene>
<dbReference type="SUPFAM" id="SSF46689">
    <property type="entry name" value="Homeodomain-like"/>
    <property type="match status" value="1"/>
</dbReference>
<accession>A0A081FWW1</accession>
<evidence type="ECO:0000256" key="3">
    <source>
        <dbReference type="ARBA" id="ARBA00023163"/>
    </source>
</evidence>
<dbReference type="AlphaFoldDB" id="A0A081FWW1"/>
<proteinExistence type="predicted"/>
<dbReference type="PANTHER" id="PTHR30055">
    <property type="entry name" value="HTH-TYPE TRANSCRIPTIONAL REGULATOR RUTR"/>
    <property type="match status" value="1"/>
</dbReference>
<dbReference type="Pfam" id="PF00440">
    <property type="entry name" value="TetR_N"/>
    <property type="match status" value="1"/>
</dbReference>
<dbReference type="Gene3D" id="1.10.357.10">
    <property type="entry name" value="Tetracycline Repressor, domain 2"/>
    <property type="match status" value="1"/>
</dbReference>
<dbReference type="RefSeq" id="WP_051692923.1">
    <property type="nucleotide sequence ID" value="NZ_JMQN01000040.1"/>
</dbReference>
<keyword evidence="7" id="KW-1185">Reference proteome</keyword>
<sequence length="212" mass="24050">MSHSLEHECLDKGLTAKGEERRRRILNAAKEVFLEQGFENASVSDIMKRAGGSMTTLYRCFGNKLGLFEAMMQQSCDDLFASFDEHKVWSDDPATTLYLFGQRFIEMISTPQAIAMHRLVLSNNSNESEQIKTLFYTAGPDRVRKLLTEYLKRQKSEGRLNIACCTIAAAQFVEMIKQPWHFEALLGLEYDPELPNKSLAQGVEIFLKGAAR</sequence>
<organism evidence="6 7">
    <name type="scientific">Marinobacterium lacunae</name>
    <dbReference type="NCBI Taxonomy" id="1232683"/>
    <lineage>
        <taxon>Bacteria</taxon>
        <taxon>Pseudomonadati</taxon>
        <taxon>Pseudomonadota</taxon>
        <taxon>Gammaproteobacteria</taxon>
        <taxon>Oceanospirillales</taxon>
        <taxon>Oceanospirillaceae</taxon>
        <taxon>Marinobacterium</taxon>
    </lineage>
</organism>
<dbReference type="InterPro" id="IPR050109">
    <property type="entry name" value="HTH-type_TetR-like_transc_reg"/>
</dbReference>
<dbReference type="eggNOG" id="COG1309">
    <property type="taxonomic scope" value="Bacteria"/>
</dbReference>
<feature type="DNA-binding region" description="H-T-H motif" evidence="4">
    <location>
        <begin position="42"/>
        <end position="61"/>
    </location>
</feature>
<dbReference type="EMBL" id="JMQN01000040">
    <property type="protein sequence ID" value="KEA63016.1"/>
    <property type="molecule type" value="Genomic_DNA"/>
</dbReference>
<protein>
    <submittedName>
        <fullName evidence="6">Transcriptional regulator, TetR family</fullName>
    </submittedName>
</protein>
<dbReference type="PATRIC" id="fig|1232683.4.peg.2492"/>
<comment type="caution">
    <text evidence="6">The sequence shown here is derived from an EMBL/GenBank/DDBJ whole genome shotgun (WGS) entry which is preliminary data.</text>
</comment>
<dbReference type="Pfam" id="PF14246">
    <property type="entry name" value="TetR_C_7"/>
    <property type="match status" value="1"/>
</dbReference>
<evidence type="ECO:0000313" key="7">
    <source>
        <dbReference type="Proteomes" id="UP000028252"/>
    </source>
</evidence>
<dbReference type="InterPro" id="IPR039536">
    <property type="entry name" value="TetR_C_Proteobacteria"/>
</dbReference>
<dbReference type="InterPro" id="IPR009057">
    <property type="entry name" value="Homeodomain-like_sf"/>
</dbReference>
<keyword evidence="1" id="KW-0805">Transcription regulation</keyword>
<evidence type="ECO:0000313" key="6">
    <source>
        <dbReference type="EMBL" id="KEA63016.1"/>
    </source>
</evidence>
<keyword evidence="3" id="KW-0804">Transcription</keyword>